<dbReference type="InterPro" id="IPR051081">
    <property type="entry name" value="HTH_MetalResp_TranReg"/>
</dbReference>
<sequence length="134" mass="15302">MTSETDAAVRATDVFKALGDPVRWSILRQMAQADELACRVLEETLPVSKPTISYHMRVLVQAELVSVRKEGRNFYYTLRRDVLRRIVDELWQVAPEPRLVTEDGLDLQPAARRRRPAATPRAADAQCEVVLLTW</sequence>
<protein>
    <submittedName>
        <fullName evidence="5">DNA-binding transcriptional ArsR family regulator</fullName>
    </submittedName>
</protein>
<evidence type="ECO:0000259" key="4">
    <source>
        <dbReference type="PROSITE" id="PS50987"/>
    </source>
</evidence>
<dbReference type="CDD" id="cd00090">
    <property type="entry name" value="HTH_ARSR"/>
    <property type="match status" value="1"/>
</dbReference>
<dbReference type="RefSeq" id="WP_184981010.1">
    <property type="nucleotide sequence ID" value="NZ_BAAALO010000013.1"/>
</dbReference>
<dbReference type="PANTHER" id="PTHR33154:SF33">
    <property type="entry name" value="TRANSCRIPTIONAL REPRESSOR SDPR"/>
    <property type="match status" value="1"/>
</dbReference>
<keyword evidence="6" id="KW-1185">Reference proteome</keyword>
<dbReference type="SUPFAM" id="SSF46785">
    <property type="entry name" value="Winged helix' DNA-binding domain"/>
    <property type="match status" value="1"/>
</dbReference>
<gene>
    <name evidence="5" type="ORF">BJ992_002769</name>
</gene>
<dbReference type="GO" id="GO:0003677">
    <property type="term" value="F:DNA binding"/>
    <property type="evidence" value="ECO:0007669"/>
    <property type="project" value="UniProtKB-KW"/>
</dbReference>
<dbReference type="Gene3D" id="1.10.10.10">
    <property type="entry name" value="Winged helix-like DNA-binding domain superfamily/Winged helix DNA-binding domain"/>
    <property type="match status" value="1"/>
</dbReference>
<dbReference type="AlphaFoldDB" id="A0A7X0IG22"/>
<organism evidence="5 6">
    <name type="scientific">Sphaerisporangium rubeum</name>
    <dbReference type="NCBI Taxonomy" id="321317"/>
    <lineage>
        <taxon>Bacteria</taxon>
        <taxon>Bacillati</taxon>
        <taxon>Actinomycetota</taxon>
        <taxon>Actinomycetes</taxon>
        <taxon>Streptosporangiales</taxon>
        <taxon>Streptosporangiaceae</taxon>
        <taxon>Sphaerisporangium</taxon>
    </lineage>
</organism>
<dbReference type="NCBIfam" id="NF033788">
    <property type="entry name" value="HTH_metalloreg"/>
    <property type="match status" value="1"/>
</dbReference>
<dbReference type="InterPro" id="IPR011991">
    <property type="entry name" value="ArsR-like_HTH"/>
</dbReference>
<dbReference type="SMART" id="SM00418">
    <property type="entry name" value="HTH_ARSR"/>
    <property type="match status" value="1"/>
</dbReference>
<dbReference type="GO" id="GO:0003700">
    <property type="term" value="F:DNA-binding transcription factor activity"/>
    <property type="evidence" value="ECO:0007669"/>
    <property type="project" value="InterPro"/>
</dbReference>
<dbReference type="InterPro" id="IPR036390">
    <property type="entry name" value="WH_DNA-bd_sf"/>
</dbReference>
<keyword evidence="1" id="KW-0805">Transcription regulation</keyword>
<evidence type="ECO:0000256" key="3">
    <source>
        <dbReference type="ARBA" id="ARBA00023163"/>
    </source>
</evidence>
<keyword evidence="3" id="KW-0804">Transcription</keyword>
<feature type="domain" description="HTH arsR-type" evidence="4">
    <location>
        <begin position="3"/>
        <end position="98"/>
    </location>
</feature>
<keyword evidence="2 5" id="KW-0238">DNA-binding</keyword>
<reference evidence="5 6" key="1">
    <citation type="submission" date="2020-08" db="EMBL/GenBank/DDBJ databases">
        <title>Sequencing the genomes of 1000 actinobacteria strains.</title>
        <authorList>
            <person name="Klenk H.-P."/>
        </authorList>
    </citation>
    <scope>NUCLEOTIDE SEQUENCE [LARGE SCALE GENOMIC DNA]</scope>
    <source>
        <strain evidence="5 6">DSM 44936</strain>
    </source>
</reference>
<evidence type="ECO:0000256" key="1">
    <source>
        <dbReference type="ARBA" id="ARBA00023015"/>
    </source>
</evidence>
<dbReference type="Pfam" id="PF12840">
    <property type="entry name" value="HTH_20"/>
    <property type="match status" value="1"/>
</dbReference>
<dbReference type="InterPro" id="IPR001845">
    <property type="entry name" value="HTH_ArsR_DNA-bd_dom"/>
</dbReference>
<dbReference type="PROSITE" id="PS50987">
    <property type="entry name" value="HTH_ARSR_2"/>
    <property type="match status" value="1"/>
</dbReference>
<evidence type="ECO:0000313" key="6">
    <source>
        <dbReference type="Proteomes" id="UP000555564"/>
    </source>
</evidence>
<dbReference type="InterPro" id="IPR036388">
    <property type="entry name" value="WH-like_DNA-bd_sf"/>
</dbReference>
<accession>A0A7X0IG22</accession>
<dbReference type="EMBL" id="JACHIU010000001">
    <property type="protein sequence ID" value="MBB6473338.1"/>
    <property type="molecule type" value="Genomic_DNA"/>
</dbReference>
<proteinExistence type="predicted"/>
<comment type="caution">
    <text evidence="5">The sequence shown here is derived from an EMBL/GenBank/DDBJ whole genome shotgun (WGS) entry which is preliminary data.</text>
</comment>
<dbReference type="Proteomes" id="UP000555564">
    <property type="component" value="Unassembled WGS sequence"/>
</dbReference>
<evidence type="ECO:0000256" key="2">
    <source>
        <dbReference type="ARBA" id="ARBA00023125"/>
    </source>
</evidence>
<dbReference type="PANTHER" id="PTHR33154">
    <property type="entry name" value="TRANSCRIPTIONAL REGULATOR, ARSR FAMILY"/>
    <property type="match status" value="1"/>
</dbReference>
<dbReference type="PRINTS" id="PR00778">
    <property type="entry name" value="HTHARSR"/>
</dbReference>
<evidence type="ECO:0000313" key="5">
    <source>
        <dbReference type="EMBL" id="MBB6473338.1"/>
    </source>
</evidence>
<name>A0A7X0IG22_9ACTN</name>